<keyword evidence="5 6" id="KW-0472">Membrane</keyword>
<dbReference type="PANTHER" id="PTHR30086">
    <property type="entry name" value="ARGININE EXPORTER PROTEIN ARGO"/>
    <property type="match status" value="1"/>
</dbReference>
<keyword evidence="4 6" id="KW-1133">Transmembrane helix</keyword>
<feature type="transmembrane region" description="Helical" evidence="6">
    <location>
        <begin position="70"/>
        <end position="90"/>
    </location>
</feature>
<evidence type="ECO:0000256" key="6">
    <source>
        <dbReference type="SAM" id="Phobius"/>
    </source>
</evidence>
<feature type="transmembrane region" description="Helical" evidence="6">
    <location>
        <begin position="178"/>
        <end position="199"/>
    </location>
</feature>
<evidence type="ECO:0000256" key="4">
    <source>
        <dbReference type="ARBA" id="ARBA00022989"/>
    </source>
</evidence>
<accession>A0ABY7WSN8</accession>
<feature type="transmembrane region" description="Helical" evidence="6">
    <location>
        <begin position="110"/>
        <end position="134"/>
    </location>
</feature>
<reference evidence="7 8" key="1">
    <citation type="submission" date="2023-02" db="EMBL/GenBank/DDBJ databases">
        <title>Genome sequence of Lacticaseibacillus sp. KACC 23028.</title>
        <authorList>
            <person name="Kim S."/>
            <person name="Heo J."/>
            <person name="Kwon S.-W."/>
        </authorList>
    </citation>
    <scope>NUCLEOTIDE SEQUENCE [LARGE SCALE GENOMIC DNA]</scope>
    <source>
        <strain evidence="7 8">KACC 23028</strain>
    </source>
</reference>
<feature type="transmembrane region" description="Helical" evidence="6">
    <location>
        <begin position="39"/>
        <end position="64"/>
    </location>
</feature>
<sequence length="204" mass="21584">MLAVYLKGMLISIALVSSIGMQNLYVFNNALGNKTPRAMLYALFIWIADAVLTIAAFLGLGGLIAANDVIRLIVMFIGGIIVVWMGISTIRGASASTIGGGHADSTRQAITSAVIVTFANPQAIIDTGLMLGALRGSLTNGEVLPFLGGVLSSTALWFFGITLILGLLRSRLPRKLMLWVNIISGMIITGYGLVLLYQVTKAVL</sequence>
<dbReference type="EMBL" id="CP117884">
    <property type="protein sequence ID" value="WDF82804.1"/>
    <property type="molecule type" value="Genomic_DNA"/>
</dbReference>
<keyword evidence="3 6" id="KW-0812">Transmembrane</keyword>
<comment type="subcellular location">
    <subcellularLocation>
        <location evidence="1">Cell membrane</location>
        <topology evidence="1">Multi-pass membrane protein</topology>
    </subcellularLocation>
</comment>
<dbReference type="InterPro" id="IPR001123">
    <property type="entry name" value="LeuE-type"/>
</dbReference>
<feature type="transmembrane region" description="Helical" evidence="6">
    <location>
        <begin position="6"/>
        <end position="27"/>
    </location>
</feature>
<protein>
    <submittedName>
        <fullName evidence="7">LysE family transporter</fullName>
    </submittedName>
</protein>
<organism evidence="7 8">
    <name type="scientific">Lacticaseibacillus pabuli</name>
    <dbReference type="NCBI Taxonomy" id="3025672"/>
    <lineage>
        <taxon>Bacteria</taxon>
        <taxon>Bacillati</taxon>
        <taxon>Bacillota</taxon>
        <taxon>Bacilli</taxon>
        <taxon>Lactobacillales</taxon>
        <taxon>Lactobacillaceae</taxon>
        <taxon>Lacticaseibacillus</taxon>
    </lineage>
</organism>
<dbReference type="Pfam" id="PF01810">
    <property type="entry name" value="LysE"/>
    <property type="match status" value="1"/>
</dbReference>
<evidence type="ECO:0000313" key="7">
    <source>
        <dbReference type="EMBL" id="WDF82804.1"/>
    </source>
</evidence>
<keyword evidence="2" id="KW-1003">Cell membrane</keyword>
<evidence type="ECO:0000256" key="5">
    <source>
        <dbReference type="ARBA" id="ARBA00023136"/>
    </source>
</evidence>
<evidence type="ECO:0000256" key="1">
    <source>
        <dbReference type="ARBA" id="ARBA00004651"/>
    </source>
</evidence>
<evidence type="ECO:0000313" key="8">
    <source>
        <dbReference type="Proteomes" id="UP001220377"/>
    </source>
</evidence>
<dbReference type="Proteomes" id="UP001220377">
    <property type="component" value="Chromosome"/>
</dbReference>
<keyword evidence="8" id="KW-1185">Reference proteome</keyword>
<evidence type="ECO:0000256" key="2">
    <source>
        <dbReference type="ARBA" id="ARBA00022475"/>
    </source>
</evidence>
<feature type="transmembrane region" description="Helical" evidence="6">
    <location>
        <begin position="146"/>
        <end position="166"/>
    </location>
</feature>
<proteinExistence type="predicted"/>
<name>A0ABY7WSN8_9LACO</name>
<gene>
    <name evidence="7" type="ORF">PQ472_00760</name>
</gene>
<dbReference type="PANTHER" id="PTHR30086:SF20">
    <property type="entry name" value="ARGININE EXPORTER PROTEIN ARGO-RELATED"/>
    <property type="match status" value="1"/>
</dbReference>
<evidence type="ECO:0000256" key="3">
    <source>
        <dbReference type="ARBA" id="ARBA00022692"/>
    </source>
</evidence>
<dbReference type="RefSeq" id="WP_274260515.1">
    <property type="nucleotide sequence ID" value="NZ_CP117884.1"/>
</dbReference>